<comment type="caution">
    <text evidence="3">The sequence shown here is derived from an EMBL/GenBank/DDBJ whole genome shotgun (WGS) entry which is preliminary data.</text>
</comment>
<organism evidence="3 4">
    <name type="scientific">Gordonia mangrovi</name>
    <dbReference type="NCBI Taxonomy" id="2665643"/>
    <lineage>
        <taxon>Bacteria</taxon>
        <taxon>Bacillati</taxon>
        <taxon>Actinomycetota</taxon>
        <taxon>Actinomycetes</taxon>
        <taxon>Mycobacteriales</taxon>
        <taxon>Gordoniaceae</taxon>
        <taxon>Gordonia</taxon>
    </lineage>
</organism>
<keyword evidence="2" id="KW-1133">Transmembrane helix</keyword>
<name>A0A6L7GMJ4_9ACTN</name>
<gene>
    <name evidence="3" type="ORF">GIY30_07155</name>
</gene>
<feature type="compositionally biased region" description="Polar residues" evidence="1">
    <location>
        <begin position="139"/>
        <end position="148"/>
    </location>
</feature>
<sequence>MLTLALAATLVGFVLLVLGLITGTLWLAISCIVVCLAGLGFLIADVVGKGRRGADDEPTLADFVESDARPEPHPHPRTADGSDRSAGDGPGAPEARSAPGGPKPAHGSSVGRSDEEPPRSVPPAGGRHGRAPGVPAAQPEQQSAPNRDSNYDDYLKSVGGYPAAPPPSPESDPGHGGSGADAAVTESFPSPPGQGPVSPPPSSAPSTLGDEHGDPDRSPEQRRQRFDPLDPNWHPPLD</sequence>
<dbReference type="Proteomes" id="UP000475545">
    <property type="component" value="Unassembled WGS sequence"/>
</dbReference>
<feature type="compositionally biased region" description="Basic and acidic residues" evidence="1">
    <location>
        <begin position="209"/>
        <end position="228"/>
    </location>
</feature>
<evidence type="ECO:0000313" key="4">
    <source>
        <dbReference type="Proteomes" id="UP000475545"/>
    </source>
</evidence>
<proteinExistence type="predicted"/>
<keyword evidence="2" id="KW-0472">Membrane</keyword>
<feature type="region of interest" description="Disordered" evidence="1">
    <location>
        <begin position="62"/>
        <end position="238"/>
    </location>
</feature>
<keyword evidence="4" id="KW-1185">Reference proteome</keyword>
<evidence type="ECO:0000256" key="2">
    <source>
        <dbReference type="SAM" id="Phobius"/>
    </source>
</evidence>
<dbReference type="EMBL" id="WMBR01000001">
    <property type="protein sequence ID" value="MXP21130.1"/>
    <property type="molecule type" value="Genomic_DNA"/>
</dbReference>
<reference evidence="3 4" key="1">
    <citation type="submission" date="2019-11" db="EMBL/GenBank/DDBJ databases">
        <title>Gordonia sp. nov., a novel actinobacterium isolated from mangrove soil in Hainan.</title>
        <authorList>
            <person name="Huang X."/>
            <person name="Xie Y."/>
            <person name="Chu X."/>
            <person name="Xiao K."/>
        </authorList>
    </citation>
    <scope>NUCLEOTIDE SEQUENCE [LARGE SCALE GENOMIC DNA]</scope>
    <source>
        <strain evidence="3 4">HNM0687</strain>
    </source>
</reference>
<accession>A0A6L7GMJ4</accession>
<dbReference type="RefSeq" id="WP_160901170.1">
    <property type="nucleotide sequence ID" value="NZ_CP102850.1"/>
</dbReference>
<feature type="compositionally biased region" description="Pro residues" evidence="1">
    <location>
        <begin position="189"/>
        <end position="203"/>
    </location>
</feature>
<feature type="transmembrane region" description="Helical" evidence="2">
    <location>
        <begin position="29"/>
        <end position="48"/>
    </location>
</feature>
<dbReference type="AlphaFoldDB" id="A0A6L7GMJ4"/>
<keyword evidence="2" id="KW-0812">Transmembrane</keyword>
<protein>
    <submittedName>
        <fullName evidence="3">Uncharacterized protein</fullName>
    </submittedName>
</protein>
<feature type="compositionally biased region" description="Basic and acidic residues" evidence="1">
    <location>
        <begin position="66"/>
        <end position="86"/>
    </location>
</feature>
<evidence type="ECO:0000313" key="3">
    <source>
        <dbReference type="EMBL" id="MXP21130.1"/>
    </source>
</evidence>
<evidence type="ECO:0000256" key="1">
    <source>
        <dbReference type="SAM" id="MobiDB-lite"/>
    </source>
</evidence>